<protein>
    <submittedName>
        <fullName evidence="3">Uncharacterized protein</fullName>
    </submittedName>
</protein>
<keyword evidence="2" id="KW-0812">Transmembrane</keyword>
<feature type="region of interest" description="Disordered" evidence="1">
    <location>
        <begin position="1"/>
        <end position="185"/>
    </location>
</feature>
<keyword evidence="2" id="KW-0472">Membrane</keyword>
<feature type="compositionally biased region" description="Basic and acidic residues" evidence="1">
    <location>
        <begin position="154"/>
        <end position="172"/>
    </location>
</feature>
<dbReference type="EMBL" id="KB706867">
    <property type="protein sequence ID" value="EMR65426.1"/>
    <property type="molecule type" value="Genomic_DNA"/>
</dbReference>
<dbReference type="OrthoDB" id="4202871at2759"/>
<gene>
    <name evidence="3" type="ORF">UCREL1_7599</name>
</gene>
<organism evidence="3 4">
    <name type="scientific">Eutypa lata (strain UCR-EL1)</name>
    <name type="common">Grapevine dieback disease fungus</name>
    <name type="synonym">Eutypa armeniacae</name>
    <dbReference type="NCBI Taxonomy" id="1287681"/>
    <lineage>
        <taxon>Eukaryota</taxon>
        <taxon>Fungi</taxon>
        <taxon>Dikarya</taxon>
        <taxon>Ascomycota</taxon>
        <taxon>Pezizomycotina</taxon>
        <taxon>Sordariomycetes</taxon>
        <taxon>Xylariomycetidae</taxon>
        <taxon>Xylariales</taxon>
        <taxon>Diatrypaceae</taxon>
        <taxon>Eutypa</taxon>
    </lineage>
</organism>
<evidence type="ECO:0000313" key="4">
    <source>
        <dbReference type="Proteomes" id="UP000012174"/>
    </source>
</evidence>
<sequence length="647" mass="71201">MAKAYEARHHPFQGAGADSMDDAQFQTPMSPPLPHLGHLSVHSGYPFSDPDLDQIESDDSLDVDDDGQSADGYSPPAWRRLGDGNRSSGFWRTRQNPLGYYGHGHDHPSQTQTRSISSYRPNGYRPNDDVLEKAIRTRLPTGSLSPEKGYTPEPETRSRGGEDDTLVDHLKSESGSTGKGSRDCKSIENEKKGLMHSMTPETIRDNYIRFAVRADIQQRTEPFETAITFFRSKTQMITKSWGNIIVATLVAFFSISAVRSLFQPVSLRPVPDLIKVASVARSFEPLIYYSENGINQIGDLQATGVAVWDLGESVRSSNMTSAPIIVKALDELSDSLKTLATELTKFFANVDGDIDGILIVMDWARRELSQVQALPSPPLSTAYSNLHNLLCATGLLEDPATSLPTALGAFMTHVFGMSQPQRTYATLQRTFAEFMGVLEEAIETELQHSLQLFALFESIDRQFFNLGRVVAREASLQEAAHADLLASLWTRILGARAGEVAKYERNRDLLRNVREKTVRNKGVLLEHNGKLLTLKANLETLRRKLVSPLVRGAGNNGSHGNSGSLLSLETQLRGLEEVGKHLEGVRQRQKGKLMEMLYGSGSGSGSHARLSSSYGYGGRDAVDGADRNARIVGRDDGERYSAGSSWS</sequence>
<feature type="compositionally biased region" description="Acidic residues" evidence="1">
    <location>
        <begin position="50"/>
        <end position="68"/>
    </location>
</feature>
<dbReference type="STRING" id="1287681.M7T6H7"/>
<dbReference type="Proteomes" id="UP000012174">
    <property type="component" value="Unassembled WGS sequence"/>
</dbReference>
<keyword evidence="2" id="KW-1133">Transmembrane helix</keyword>
<dbReference type="OMA" id="PPGFRRY"/>
<feature type="compositionally biased region" description="Polar residues" evidence="1">
    <location>
        <begin position="109"/>
        <end position="120"/>
    </location>
</feature>
<feature type="compositionally biased region" description="Polar residues" evidence="1">
    <location>
        <begin position="85"/>
        <end position="96"/>
    </location>
</feature>
<feature type="region of interest" description="Disordered" evidence="1">
    <location>
        <begin position="617"/>
        <end position="647"/>
    </location>
</feature>
<dbReference type="AlphaFoldDB" id="M7T6H7"/>
<name>M7T6H7_EUTLA</name>
<feature type="transmembrane region" description="Helical" evidence="2">
    <location>
        <begin position="241"/>
        <end position="262"/>
    </location>
</feature>
<keyword evidence="4" id="KW-1185">Reference proteome</keyword>
<feature type="compositionally biased region" description="Basic and acidic residues" evidence="1">
    <location>
        <begin position="126"/>
        <end position="135"/>
    </location>
</feature>
<dbReference type="eggNOG" id="ENOG502SKYR">
    <property type="taxonomic scope" value="Eukaryota"/>
</dbReference>
<dbReference type="KEGG" id="ela:UCREL1_7599"/>
<reference evidence="4" key="1">
    <citation type="journal article" date="2013" name="Genome Announc.">
        <title>Draft genome sequence of the grapevine dieback fungus Eutypa lata UCR-EL1.</title>
        <authorList>
            <person name="Blanco-Ulate B."/>
            <person name="Rolshausen P.E."/>
            <person name="Cantu D."/>
        </authorList>
    </citation>
    <scope>NUCLEOTIDE SEQUENCE [LARGE SCALE GENOMIC DNA]</scope>
    <source>
        <strain evidence="4">UCR-EL1</strain>
    </source>
</reference>
<dbReference type="HOGENOM" id="CLU_011243_1_0_1"/>
<proteinExistence type="predicted"/>
<evidence type="ECO:0000256" key="2">
    <source>
        <dbReference type="SAM" id="Phobius"/>
    </source>
</evidence>
<accession>M7T6H7</accession>
<evidence type="ECO:0000313" key="3">
    <source>
        <dbReference type="EMBL" id="EMR65426.1"/>
    </source>
</evidence>
<evidence type="ECO:0000256" key="1">
    <source>
        <dbReference type="SAM" id="MobiDB-lite"/>
    </source>
</evidence>
<feature type="compositionally biased region" description="Basic and acidic residues" evidence="1">
    <location>
        <begin position="620"/>
        <end position="639"/>
    </location>
</feature>